<dbReference type="InterPro" id="IPR003439">
    <property type="entry name" value="ABC_transporter-like_ATP-bd"/>
</dbReference>
<dbReference type="GO" id="GO:0035435">
    <property type="term" value="P:phosphate ion transmembrane transport"/>
    <property type="evidence" value="ECO:0007669"/>
    <property type="project" value="InterPro"/>
</dbReference>
<reference evidence="5" key="1">
    <citation type="submission" date="2020-06" db="EMBL/GenBank/DDBJ databases">
        <title>Insight into the genomes of haloalkaliphilic bacilli from Kenyan soda lakes.</title>
        <authorList>
            <person name="Mwirichia R."/>
            <person name="Villamizar G.C."/>
            <person name="Poehlein A."/>
            <person name="Mugweru J."/>
            <person name="Kipnyargis A."/>
            <person name="Kiplimo D."/>
            <person name="Orwa P."/>
            <person name="Daniel R."/>
        </authorList>
    </citation>
    <scope>NUCLEOTIDE SEQUENCE</scope>
    <source>
        <strain evidence="5">B1096_S55</strain>
    </source>
</reference>
<keyword evidence="6" id="KW-1185">Reference proteome</keyword>
<keyword evidence="1" id="KW-0813">Transport</keyword>
<dbReference type="CDD" id="cd03260">
    <property type="entry name" value="ABC_PstB_phosphate_transporter"/>
    <property type="match status" value="1"/>
</dbReference>
<dbReference type="InterPro" id="IPR005670">
    <property type="entry name" value="PstB-like"/>
</dbReference>
<dbReference type="SUPFAM" id="SSF52540">
    <property type="entry name" value="P-loop containing nucleoside triphosphate hydrolases"/>
    <property type="match status" value="1"/>
</dbReference>
<evidence type="ECO:0000256" key="1">
    <source>
        <dbReference type="ARBA" id="ARBA00022448"/>
    </source>
</evidence>
<dbReference type="PANTHER" id="PTHR43423">
    <property type="entry name" value="ABC TRANSPORTER I FAMILY MEMBER 17"/>
    <property type="match status" value="1"/>
</dbReference>
<evidence type="ECO:0000313" key="5">
    <source>
        <dbReference type="EMBL" id="MCR6095680.1"/>
    </source>
</evidence>
<dbReference type="Pfam" id="PF00005">
    <property type="entry name" value="ABC_tran"/>
    <property type="match status" value="1"/>
</dbReference>
<dbReference type="PROSITE" id="PS00211">
    <property type="entry name" value="ABC_TRANSPORTER_1"/>
    <property type="match status" value="1"/>
</dbReference>
<dbReference type="PANTHER" id="PTHR43423:SF1">
    <property type="entry name" value="ABC TRANSPORTER I FAMILY MEMBER 17"/>
    <property type="match status" value="1"/>
</dbReference>
<dbReference type="NCBIfam" id="TIGR00972">
    <property type="entry name" value="3a0107s01c2"/>
    <property type="match status" value="1"/>
</dbReference>
<dbReference type="GO" id="GO:0016020">
    <property type="term" value="C:membrane"/>
    <property type="evidence" value="ECO:0007669"/>
    <property type="project" value="InterPro"/>
</dbReference>
<dbReference type="GO" id="GO:0005315">
    <property type="term" value="F:phosphate transmembrane transporter activity"/>
    <property type="evidence" value="ECO:0007669"/>
    <property type="project" value="InterPro"/>
</dbReference>
<evidence type="ECO:0000256" key="3">
    <source>
        <dbReference type="ARBA" id="ARBA00022840"/>
    </source>
</evidence>
<dbReference type="GO" id="GO:0016887">
    <property type="term" value="F:ATP hydrolysis activity"/>
    <property type="evidence" value="ECO:0007669"/>
    <property type="project" value="InterPro"/>
</dbReference>
<feature type="domain" description="ABC transporter" evidence="4">
    <location>
        <begin position="29"/>
        <end position="270"/>
    </location>
</feature>
<dbReference type="SMART" id="SM00382">
    <property type="entry name" value="AAA"/>
    <property type="match status" value="1"/>
</dbReference>
<dbReference type="PROSITE" id="PS50893">
    <property type="entry name" value="ABC_TRANSPORTER_2"/>
    <property type="match status" value="1"/>
</dbReference>
<name>A0A9Q4B0C4_SALAG</name>
<comment type="caution">
    <text evidence="5">The sequence shown here is derived from an EMBL/GenBank/DDBJ whole genome shotgun (WGS) entry which is preliminary data.</text>
</comment>
<keyword evidence="2" id="KW-0547">Nucleotide-binding</keyword>
<dbReference type="InterPro" id="IPR017871">
    <property type="entry name" value="ABC_transporter-like_CS"/>
</dbReference>
<proteinExistence type="predicted"/>
<keyword evidence="3 5" id="KW-0067">ATP-binding</keyword>
<dbReference type="InterPro" id="IPR027417">
    <property type="entry name" value="P-loop_NTPase"/>
</dbReference>
<gene>
    <name evidence="5" type="ORF">HXA33_03915</name>
</gene>
<evidence type="ECO:0000256" key="2">
    <source>
        <dbReference type="ARBA" id="ARBA00022741"/>
    </source>
</evidence>
<organism evidence="5 6">
    <name type="scientific">Salipaludibacillus agaradhaerens</name>
    <name type="common">Bacillus agaradhaerens</name>
    <dbReference type="NCBI Taxonomy" id="76935"/>
    <lineage>
        <taxon>Bacteria</taxon>
        <taxon>Bacillati</taxon>
        <taxon>Bacillota</taxon>
        <taxon>Bacilli</taxon>
        <taxon>Bacillales</taxon>
        <taxon>Bacillaceae</taxon>
    </lineage>
</organism>
<dbReference type="Gene3D" id="3.40.50.300">
    <property type="entry name" value="P-loop containing nucleotide triphosphate hydrolases"/>
    <property type="match status" value="1"/>
</dbReference>
<evidence type="ECO:0000313" key="6">
    <source>
        <dbReference type="Proteomes" id="UP001057753"/>
    </source>
</evidence>
<dbReference type="GO" id="GO:0005524">
    <property type="term" value="F:ATP binding"/>
    <property type="evidence" value="ECO:0007669"/>
    <property type="project" value="UniProtKB-KW"/>
</dbReference>
<evidence type="ECO:0000259" key="4">
    <source>
        <dbReference type="PROSITE" id="PS50893"/>
    </source>
</evidence>
<dbReference type="AlphaFoldDB" id="A0A9Q4B0C4"/>
<sequence length="275" mass="31357">MGLNQVIDERAETDEHMKDEFSMDKKLVFNTRGLNLWYGETHALKNINLPIRENDITAIIGPSGCGKSTYIKTLNRMVELVSSVKVSGEILYRGENIFQHSYRVEQLRTRVGMVFQKPNPFPKSIFDNVAYGPRIHGIRDKKLLKQIVEQSLKGAAIWEEVKDRLNENAYGLSGGQQQRLCIARCLAIEPDVILMDEPTSALDPKSTLKVEELVQDLKKNYSIIIVTHNMQQAARISDRTAFFLNGEVIEYDETDLIFSTPNDKRTEDYITGRFG</sequence>
<protein>
    <submittedName>
        <fullName evidence="5">Phosphate ABC transporter ATP-binding protein</fullName>
    </submittedName>
</protein>
<dbReference type="InterPro" id="IPR003593">
    <property type="entry name" value="AAA+_ATPase"/>
</dbReference>
<accession>A0A9Q4B0C4</accession>
<dbReference type="EMBL" id="JABXYM010000001">
    <property type="protein sequence ID" value="MCR6095680.1"/>
    <property type="molecule type" value="Genomic_DNA"/>
</dbReference>
<dbReference type="Proteomes" id="UP001057753">
    <property type="component" value="Unassembled WGS sequence"/>
</dbReference>